<evidence type="ECO:0000259" key="4">
    <source>
        <dbReference type="PROSITE" id="PS50011"/>
    </source>
</evidence>
<evidence type="ECO:0000313" key="5">
    <source>
        <dbReference type="EMBL" id="KZT53181.1"/>
    </source>
</evidence>
<evidence type="ECO:0000256" key="1">
    <source>
        <dbReference type="ARBA" id="ARBA00008874"/>
    </source>
</evidence>
<organism evidence="5 6">
    <name type="scientific">Calocera cornea HHB12733</name>
    <dbReference type="NCBI Taxonomy" id="1353952"/>
    <lineage>
        <taxon>Eukaryota</taxon>
        <taxon>Fungi</taxon>
        <taxon>Dikarya</taxon>
        <taxon>Basidiomycota</taxon>
        <taxon>Agaricomycotina</taxon>
        <taxon>Dacrymycetes</taxon>
        <taxon>Dacrymycetales</taxon>
        <taxon>Dacrymycetaceae</taxon>
        <taxon>Calocera</taxon>
    </lineage>
</organism>
<reference evidence="5 6" key="1">
    <citation type="journal article" date="2016" name="Mol. Biol. Evol.">
        <title>Comparative Genomics of Early-Diverging Mushroom-Forming Fungi Provides Insights into the Origins of Lignocellulose Decay Capabilities.</title>
        <authorList>
            <person name="Nagy L.G."/>
            <person name="Riley R."/>
            <person name="Tritt A."/>
            <person name="Adam C."/>
            <person name="Daum C."/>
            <person name="Floudas D."/>
            <person name="Sun H."/>
            <person name="Yadav J.S."/>
            <person name="Pangilinan J."/>
            <person name="Larsson K.H."/>
            <person name="Matsuura K."/>
            <person name="Barry K."/>
            <person name="Labutti K."/>
            <person name="Kuo R."/>
            <person name="Ohm R.A."/>
            <person name="Bhattacharya S.S."/>
            <person name="Shirouzu T."/>
            <person name="Yoshinaga Y."/>
            <person name="Martin F.M."/>
            <person name="Grigoriev I.V."/>
            <person name="Hibbett D.S."/>
        </authorList>
    </citation>
    <scope>NUCLEOTIDE SEQUENCE [LARGE SCALE GENOMIC DNA]</scope>
    <source>
        <strain evidence="5 6">HHB12733</strain>
    </source>
</reference>
<dbReference type="AlphaFoldDB" id="A0A165DNI7"/>
<evidence type="ECO:0000256" key="3">
    <source>
        <dbReference type="ARBA" id="ARBA00022840"/>
    </source>
</evidence>
<dbReference type="InterPro" id="IPR008266">
    <property type="entry name" value="Tyr_kinase_AS"/>
</dbReference>
<dbReference type="Proteomes" id="UP000076842">
    <property type="component" value="Unassembled WGS sequence"/>
</dbReference>
<keyword evidence="6" id="KW-1185">Reference proteome</keyword>
<dbReference type="InterPro" id="IPR051931">
    <property type="entry name" value="PAK3-like"/>
</dbReference>
<dbReference type="InParanoid" id="A0A165DNI7"/>
<dbReference type="PANTHER" id="PTHR45832">
    <property type="entry name" value="SERINE/THREONINE-PROTEIN KINASE SAMKA-RELATED-RELATED"/>
    <property type="match status" value="1"/>
</dbReference>
<dbReference type="Pfam" id="PF00069">
    <property type="entry name" value="Pkinase"/>
    <property type="match status" value="1"/>
</dbReference>
<keyword evidence="5" id="KW-0418">Kinase</keyword>
<sequence length="209" mass="23573">MERSLAEVCVLSGEGLELGGEVVVARLMADVLEALNYLHSRGVVHRDVRSDNLLFSTDGRLLLADFFHAVQLTEERPTRDEVVGVWYWMAPELRAGQPYNTAVDIYSLGATLWELLEGVPPHSEIEDVEYLRTIRHLPPLSQPQRWSEQLRSFLAMCAEEPSRRPSAAALLESPFIRRACSRSDVVALLNRARLLEDELHRQEAAAAMI</sequence>
<dbReference type="InterPro" id="IPR000719">
    <property type="entry name" value="Prot_kinase_dom"/>
</dbReference>
<keyword evidence="2" id="KW-0547">Nucleotide-binding</keyword>
<dbReference type="SUPFAM" id="SSF56112">
    <property type="entry name" value="Protein kinase-like (PK-like)"/>
    <property type="match status" value="1"/>
</dbReference>
<keyword evidence="3" id="KW-0067">ATP-binding</keyword>
<dbReference type="STRING" id="1353952.A0A165DNI7"/>
<dbReference type="SMART" id="SM00219">
    <property type="entry name" value="TyrKc"/>
    <property type="match status" value="1"/>
</dbReference>
<dbReference type="OrthoDB" id="248923at2759"/>
<dbReference type="GO" id="GO:0004713">
    <property type="term" value="F:protein tyrosine kinase activity"/>
    <property type="evidence" value="ECO:0007669"/>
    <property type="project" value="InterPro"/>
</dbReference>
<dbReference type="PROSITE" id="PS00109">
    <property type="entry name" value="PROTEIN_KINASE_TYR"/>
    <property type="match status" value="1"/>
</dbReference>
<dbReference type="GO" id="GO:0005524">
    <property type="term" value="F:ATP binding"/>
    <property type="evidence" value="ECO:0007669"/>
    <property type="project" value="UniProtKB-KW"/>
</dbReference>
<name>A0A165DNI7_9BASI</name>
<protein>
    <submittedName>
        <fullName evidence="5">Kinase-like protein</fullName>
    </submittedName>
</protein>
<dbReference type="InterPro" id="IPR011009">
    <property type="entry name" value="Kinase-like_dom_sf"/>
</dbReference>
<accession>A0A165DNI7</accession>
<dbReference type="InterPro" id="IPR020635">
    <property type="entry name" value="Tyr_kinase_cat_dom"/>
</dbReference>
<feature type="domain" description="Protein kinase" evidence="4">
    <location>
        <begin position="1"/>
        <end position="176"/>
    </location>
</feature>
<proteinExistence type="inferred from homology"/>
<dbReference type="Gene3D" id="1.10.510.10">
    <property type="entry name" value="Transferase(Phosphotransferase) domain 1"/>
    <property type="match status" value="1"/>
</dbReference>
<evidence type="ECO:0000313" key="6">
    <source>
        <dbReference type="Proteomes" id="UP000076842"/>
    </source>
</evidence>
<dbReference type="EMBL" id="KV424044">
    <property type="protein sequence ID" value="KZT53181.1"/>
    <property type="molecule type" value="Genomic_DNA"/>
</dbReference>
<evidence type="ECO:0000256" key="2">
    <source>
        <dbReference type="ARBA" id="ARBA00022741"/>
    </source>
</evidence>
<dbReference type="PROSITE" id="PS50011">
    <property type="entry name" value="PROTEIN_KINASE_DOM"/>
    <property type="match status" value="1"/>
</dbReference>
<keyword evidence="5" id="KW-0808">Transferase</keyword>
<comment type="similarity">
    <text evidence="1">Belongs to the protein kinase superfamily. STE Ser/Thr protein kinase family. STE20 subfamily.</text>
</comment>
<gene>
    <name evidence="5" type="ORF">CALCODRAFT_440468</name>
</gene>
<dbReference type="PANTHER" id="PTHR45832:SF22">
    <property type="entry name" value="SERINE_THREONINE-PROTEIN KINASE SAMKA-RELATED"/>
    <property type="match status" value="1"/>
</dbReference>